<evidence type="ECO:0000259" key="3">
    <source>
        <dbReference type="PROSITE" id="PS50110"/>
    </source>
</evidence>
<name>A0A9X2EMS4_9GAMM</name>
<dbReference type="GO" id="GO:0000156">
    <property type="term" value="F:phosphorelay response regulator activity"/>
    <property type="evidence" value="ECO:0007669"/>
    <property type="project" value="InterPro"/>
</dbReference>
<keyword evidence="2" id="KW-0597">Phosphoprotein</keyword>
<dbReference type="Pfam" id="PF00072">
    <property type="entry name" value="Response_reg"/>
    <property type="match status" value="1"/>
</dbReference>
<keyword evidence="6" id="KW-1185">Reference proteome</keyword>
<dbReference type="PANTHER" id="PTHR37299">
    <property type="entry name" value="TRANSCRIPTIONAL REGULATOR-RELATED"/>
    <property type="match status" value="1"/>
</dbReference>
<dbReference type="AlphaFoldDB" id="A0A9X2EMS4"/>
<dbReference type="Proteomes" id="UP001139028">
    <property type="component" value="Unassembled WGS sequence"/>
</dbReference>
<dbReference type="PANTHER" id="PTHR37299:SF1">
    <property type="entry name" value="STAGE 0 SPORULATION PROTEIN A HOMOLOG"/>
    <property type="match status" value="1"/>
</dbReference>
<dbReference type="SMART" id="SM00850">
    <property type="entry name" value="LytTR"/>
    <property type="match status" value="1"/>
</dbReference>
<dbReference type="SUPFAM" id="SSF52172">
    <property type="entry name" value="CheY-like"/>
    <property type="match status" value="1"/>
</dbReference>
<evidence type="ECO:0000256" key="1">
    <source>
        <dbReference type="ARBA" id="ARBA00023012"/>
    </source>
</evidence>
<evidence type="ECO:0000313" key="5">
    <source>
        <dbReference type="EMBL" id="MCO1334601.1"/>
    </source>
</evidence>
<evidence type="ECO:0000256" key="2">
    <source>
        <dbReference type="PROSITE-ProRule" id="PRU00169"/>
    </source>
</evidence>
<protein>
    <submittedName>
        <fullName evidence="5">LytTR family DNA-binding domain-containing protein</fullName>
    </submittedName>
</protein>
<dbReference type="PROSITE" id="PS50110">
    <property type="entry name" value="RESPONSE_REGULATORY"/>
    <property type="match status" value="1"/>
</dbReference>
<dbReference type="GO" id="GO:0003677">
    <property type="term" value="F:DNA binding"/>
    <property type="evidence" value="ECO:0007669"/>
    <property type="project" value="UniProtKB-KW"/>
</dbReference>
<gene>
    <name evidence="5" type="ORF">MO867_09645</name>
</gene>
<sequence length="282" mass="31934">MNKLTVVLVDDEPLALRLLQSMLEEHQDLDILACCRNGREAVQAVSEHSPDLLILDVQMPGINGFDVVRSLQADTMPLVIFATAFDQYALKAFEVHAVDYVLKPLDPRRLETALERARQRLVQMRSEGEEGNQEEKKRLMRSFEERGNNSNPSAESAAAHTASQRLAIKDRGSITMVTQQDIEWIDAAGDYMCVHAKGETHVMRSTIKDLQKQLCPNLFKRIHRSTLVNLNFIVHIKVLTKGEYFLTLSSGAKLKVSRNYRLPIKEFLDFNKQASLTTPQTS</sequence>
<dbReference type="InterPro" id="IPR011006">
    <property type="entry name" value="CheY-like_superfamily"/>
</dbReference>
<accession>A0A9X2EMS4</accession>
<dbReference type="Pfam" id="PF04397">
    <property type="entry name" value="LytTR"/>
    <property type="match status" value="1"/>
</dbReference>
<feature type="domain" description="HTH LytTR-type" evidence="4">
    <location>
        <begin position="166"/>
        <end position="270"/>
    </location>
</feature>
<feature type="modified residue" description="4-aspartylphosphate" evidence="2">
    <location>
        <position position="56"/>
    </location>
</feature>
<keyword evidence="5" id="KW-0238">DNA-binding</keyword>
<comment type="caution">
    <text evidence="5">The sequence shown here is derived from an EMBL/GenBank/DDBJ whole genome shotgun (WGS) entry which is preliminary data.</text>
</comment>
<dbReference type="InterPro" id="IPR001789">
    <property type="entry name" value="Sig_transdc_resp-reg_receiver"/>
</dbReference>
<dbReference type="Gene3D" id="3.40.50.2300">
    <property type="match status" value="1"/>
</dbReference>
<dbReference type="Gene3D" id="2.40.50.1020">
    <property type="entry name" value="LytTr DNA-binding domain"/>
    <property type="match status" value="1"/>
</dbReference>
<keyword evidence="1" id="KW-0902">Two-component regulatory system</keyword>
<dbReference type="InterPro" id="IPR046947">
    <property type="entry name" value="LytR-like"/>
</dbReference>
<feature type="domain" description="Response regulatory" evidence="3">
    <location>
        <begin position="5"/>
        <end position="118"/>
    </location>
</feature>
<dbReference type="InterPro" id="IPR007492">
    <property type="entry name" value="LytTR_DNA-bd_dom"/>
</dbReference>
<reference evidence="5" key="1">
    <citation type="journal article" date="2022" name="Arch. Microbiol.">
        <title>Microbulbifer okhotskensis sp. nov., isolated from a deep bottom sediment of the Okhotsk Sea.</title>
        <authorList>
            <person name="Romanenko L."/>
            <person name="Kurilenko V."/>
            <person name="Otstavnykh N."/>
            <person name="Velansky P."/>
            <person name="Isaeva M."/>
            <person name="Mikhailov V."/>
        </authorList>
    </citation>
    <scope>NUCLEOTIDE SEQUENCE</scope>
    <source>
        <strain evidence="5">OS29</strain>
    </source>
</reference>
<dbReference type="EMBL" id="JALBWM010000032">
    <property type="protein sequence ID" value="MCO1334601.1"/>
    <property type="molecule type" value="Genomic_DNA"/>
</dbReference>
<organism evidence="5 6">
    <name type="scientific">Microbulbifer okhotskensis</name>
    <dbReference type="NCBI Taxonomy" id="2926617"/>
    <lineage>
        <taxon>Bacteria</taxon>
        <taxon>Pseudomonadati</taxon>
        <taxon>Pseudomonadota</taxon>
        <taxon>Gammaproteobacteria</taxon>
        <taxon>Cellvibrionales</taxon>
        <taxon>Microbulbiferaceae</taxon>
        <taxon>Microbulbifer</taxon>
    </lineage>
</organism>
<dbReference type="RefSeq" id="WP_252466179.1">
    <property type="nucleotide sequence ID" value="NZ_JALBWM010000032.1"/>
</dbReference>
<dbReference type="PROSITE" id="PS50930">
    <property type="entry name" value="HTH_LYTTR"/>
    <property type="match status" value="1"/>
</dbReference>
<dbReference type="SMART" id="SM00448">
    <property type="entry name" value="REC"/>
    <property type="match status" value="1"/>
</dbReference>
<evidence type="ECO:0000259" key="4">
    <source>
        <dbReference type="PROSITE" id="PS50930"/>
    </source>
</evidence>
<proteinExistence type="predicted"/>
<evidence type="ECO:0000313" key="6">
    <source>
        <dbReference type="Proteomes" id="UP001139028"/>
    </source>
</evidence>